<keyword evidence="3" id="KW-1185">Reference proteome</keyword>
<protein>
    <recommendedName>
        <fullName evidence="4">PARP catalytic domain-containing protein</fullName>
    </recommendedName>
</protein>
<dbReference type="Gene3D" id="3.90.228.10">
    <property type="match status" value="1"/>
</dbReference>
<evidence type="ECO:0000313" key="2">
    <source>
        <dbReference type="EMBL" id="CEL92536.1"/>
    </source>
</evidence>
<proteinExistence type="predicted"/>
<dbReference type="AlphaFoldDB" id="A0A0G4EAR6"/>
<dbReference type="VEuPathDB" id="CryptoDB:Vbra_4701"/>
<dbReference type="OrthoDB" id="425894at2759"/>
<feature type="compositionally biased region" description="Basic and acidic residues" evidence="1">
    <location>
        <begin position="283"/>
        <end position="294"/>
    </location>
</feature>
<accession>A0A0G4EAR6</accession>
<evidence type="ECO:0000313" key="3">
    <source>
        <dbReference type="Proteomes" id="UP000041254"/>
    </source>
</evidence>
<feature type="region of interest" description="Disordered" evidence="1">
    <location>
        <begin position="281"/>
        <end position="307"/>
    </location>
</feature>
<dbReference type="Proteomes" id="UP000041254">
    <property type="component" value="Unassembled WGS sequence"/>
</dbReference>
<evidence type="ECO:0000256" key="1">
    <source>
        <dbReference type="SAM" id="MobiDB-lite"/>
    </source>
</evidence>
<name>A0A0G4EAR6_VITBC</name>
<organism evidence="2 3">
    <name type="scientific">Vitrella brassicaformis (strain CCMP3155)</name>
    <dbReference type="NCBI Taxonomy" id="1169540"/>
    <lineage>
        <taxon>Eukaryota</taxon>
        <taxon>Sar</taxon>
        <taxon>Alveolata</taxon>
        <taxon>Colpodellida</taxon>
        <taxon>Vitrellaceae</taxon>
        <taxon>Vitrella</taxon>
    </lineage>
</organism>
<reference evidence="2 3" key="1">
    <citation type="submission" date="2014-11" db="EMBL/GenBank/DDBJ databases">
        <authorList>
            <person name="Zhu J."/>
            <person name="Qi W."/>
            <person name="Song R."/>
        </authorList>
    </citation>
    <scope>NUCLEOTIDE SEQUENCE [LARGE SCALE GENOMIC DNA]</scope>
</reference>
<evidence type="ECO:0008006" key="4">
    <source>
        <dbReference type="Google" id="ProtNLM"/>
    </source>
</evidence>
<dbReference type="SUPFAM" id="SSF56399">
    <property type="entry name" value="ADP-ribosylation"/>
    <property type="match status" value="1"/>
</dbReference>
<dbReference type="PhylomeDB" id="A0A0G4EAR6"/>
<sequence length="420" mass="46593">MDLVKDVPSCPSDHLSAVVRRFVSHARSSSTYSRQPRIALGDALRERLSTLPSSADQDSAVCAAFDELDTVLDILLLPEVASFLLHDDALLPDGSVSSLLALIIGPAFAVCAALKCGRTNLVIRRICALLGSPRFRARIGEACSGLASVQLFEGLECRIRSYVLTSTRDSQIRTDVLESLRLLWGDEEPLNPEQPGNCKLRVFVMKVLDGLPRWFLTPAHRKKSLVKFMEHPVNEAFANVLKDKEEQHRCTHAQQQCGAIRWIGFAARCFSKVRQAWRPQIRGCKEDRQQHERSSSGPDSGGDGGIIAFHQTSRAAAESIKRNGVDITRSRSGNYAGDGFYACNEINVTDWKANSGNRGWILKLRLDLGRVKELTQRDPCLTGDKLKAQGYDSVIITSRHGVEYVIYCPSRVTVIDDFAR</sequence>
<dbReference type="EMBL" id="CDMY01000086">
    <property type="protein sequence ID" value="CEL92536.1"/>
    <property type="molecule type" value="Genomic_DNA"/>
</dbReference>
<dbReference type="InParanoid" id="A0A0G4EAR6"/>
<gene>
    <name evidence="2" type="ORF">Vbra_4701</name>
</gene>